<dbReference type="PANTHER" id="PTHR42844">
    <property type="entry name" value="DIHYDRONEOPTERIN ALDOLASE 1-RELATED"/>
    <property type="match status" value="1"/>
</dbReference>
<evidence type="ECO:0000256" key="4">
    <source>
        <dbReference type="ARBA" id="ARBA00022909"/>
    </source>
</evidence>
<dbReference type="Gene3D" id="3.30.1130.10">
    <property type="match status" value="1"/>
</dbReference>
<name>A0AAN0K6A0_9ACTN</name>
<dbReference type="NCBIfam" id="TIGR00525">
    <property type="entry name" value="folB"/>
    <property type="match status" value="1"/>
</dbReference>
<dbReference type="GO" id="GO:0005737">
    <property type="term" value="C:cytoplasm"/>
    <property type="evidence" value="ECO:0007669"/>
    <property type="project" value="TreeGrafter"/>
</dbReference>
<evidence type="ECO:0000313" key="9">
    <source>
        <dbReference type="Proteomes" id="UP001431656"/>
    </source>
</evidence>
<accession>A0AAN0K6A0</accession>
<comment type="catalytic activity">
    <reaction evidence="1 6">
        <text>7,8-dihydroneopterin = 6-hydroxymethyl-7,8-dihydropterin + glycolaldehyde</text>
        <dbReference type="Rhea" id="RHEA:10540"/>
        <dbReference type="ChEBI" id="CHEBI:17001"/>
        <dbReference type="ChEBI" id="CHEBI:17071"/>
        <dbReference type="ChEBI" id="CHEBI:44841"/>
        <dbReference type="EC" id="4.1.2.25"/>
    </reaction>
</comment>
<comment type="pathway">
    <text evidence="2 6">Cofactor biosynthesis; tetrahydrofolate biosynthesis; 2-amino-4-hydroxy-6-hydroxymethyl-7,8-dihydropteridine diphosphate from 7,8-dihydroneopterin triphosphate: step 3/4.</text>
</comment>
<reference evidence="8" key="1">
    <citation type="journal article" date="2024" name="Int. J. Syst. Evol. Microbiol.">
        <title>Brooklawnia propionicigenes sp. nov., a facultatively anaerobic, propionate-producing bacterium isolated from a methanogenic reactor treating waste from cattle farms.</title>
        <authorList>
            <person name="Akita Y."/>
            <person name="Ueki A."/>
            <person name="Tonouchi A."/>
            <person name="Sugawara Y."/>
            <person name="Honma S."/>
            <person name="Kaku N."/>
            <person name="Ueki K."/>
        </authorList>
    </citation>
    <scope>NUCLEOTIDE SEQUENCE</scope>
    <source>
        <strain evidence="8">SH051</strain>
    </source>
</reference>
<evidence type="ECO:0000259" key="7">
    <source>
        <dbReference type="SMART" id="SM00905"/>
    </source>
</evidence>
<dbReference type="AlphaFoldDB" id="A0AAN0K6A0"/>
<keyword evidence="4 6" id="KW-0289">Folate biosynthesis</keyword>
<dbReference type="InterPro" id="IPR006157">
    <property type="entry name" value="FolB_dom"/>
</dbReference>
<keyword evidence="9" id="KW-1185">Reference proteome</keyword>
<evidence type="ECO:0000256" key="3">
    <source>
        <dbReference type="ARBA" id="ARBA00005708"/>
    </source>
</evidence>
<dbReference type="SMART" id="SM00905">
    <property type="entry name" value="FolB"/>
    <property type="match status" value="1"/>
</dbReference>
<dbReference type="GO" id="GO:0046656">
    <property type="term" value="P:folic acid biosynthetic process"/>
    <property type="evidence" value="ECO:0007669"/>
    <property type="project" value="UniProtKB-UniRule"/>
</dbReference>
<protein>
    <recommendedName>
        <fullName evidence="6">7,8-dihydroneopterin aldolase</fullName>
        <ecNumber evidence="6">4.1.2.25</ecNumber>
    </recommendedName>
</protein>
<dbReference type="EMBL" id="AP028056">
    <property type="protein sequence ID" value="BEH01576.1"/>
    <property type="molecule type" value="Genomic_DNA"/>
</dbReference>
<evidence type="ECO:0000256" key="2">
    <source>
        <dbReference type="ARBA" id="ARBA00005013"/>
    </source>
</evidence>
<evidence type="ECO:0000256" key="5">
    <source>
        <dbReference type="ARBA" id="ARBA00023239"/>
    </source>
</evidence>
<dbReference type="RefSeq" id="WP_278934396.1">
    <property type="nucleotide sequence ID" value="NZ_AP028056.1"/>
</dbReference>
<evidence type="ECO:0000256" key="1">
    <source>
        <dbReference type="ARBA" id="ARBA00001353"/>
    </source>
</evidence>
<dbReference type="KEGG" id="broo:brsh051_08570"/>
<dbReference type="GO" id="GO:0004150">
    <property type="term" value="F:dihydroneopterin aldolase activity"/>
    <property type="evidence" value="ECO:0007669"/>
    <property type="project" value="UniProtKB-UniRule"/>
</dbReference>
<dbReference type="Pfam" id="PF02152">
    <property type="entry name" value="FolB"/>
    <property type="match status" value="1"/>
</dbReference>
<dbReference type="GO" id="GO:0046654">
    <property type="term" value="P:tetrahydrofolate biosynthetic process"/>
    <property type="evidence" value="ECO:0007669"/>
    <property type="project" value="UniProtKB-UniRule"/>
</dbReference>
<dbReference type="InterPro" id="IPR006156">
    <property type="entry name" value="Dihydroneopterin_aldolase"/>
</dbReference>
<comment type="function">
    <text evidence="6">Catalyzes the conversion of 7,8-dihydroneopterin to 6-hydroxymethyl-7,8-dihydropterin.</text>
</comment>
<proteinExistence type="inferred from homology"/>
<dbReference type="PANTHER" id="PTHR42844:SF1">
    <property type="entry name" value="DIHYDRONEOPTERIN ALDOLASE 1-RELATED"/>
    <property type="match status" value="1"/>
</dbReference>
<gene>
    <name evidence="8" type="primary">folB</name>
    <name evidence="8" type="ORF">brsh051_08570</name>
</gene>
<evidence type="ECO:0000313" key="8">
    <source>
        <dbReference type="EMBL" id="BEH01576.1"/>
    </source>
</evidence>
<keyword evidence="5 6" id="KW-0456">Lyase</keyword>
<dbReference type="Proteomes" id="UP001431656">
    <property type="component" value="Chromosome"/>
</dbReference>
<sequence>MENEQLGTISLTGLHGWGYHGVLDAERASGQEFIVDVEVELDMPGADDIAATVDYGALATKVVGIVEGQPVKLIETLASAIAASILEDERIRTTTVTVHKPQAPITVRFDDVAVTISRRKHVGDLFD</sequence>
<dbReference type="FunFam" id="3.30.1130.10:FF:000003">
    <property type="entry name" value="7,8-dihydroneopterin aldolase"/>
    <property type="match status" value="1"/>
</dbReference>
<feature type="domain" description="Dihydroneopterin aldolase/epimerase" evidence="7">
    <location>
        <begin position="9"/>
        <end position="118"/>
    </location>
</feature>
<comment type="similarity">
    <text evidence="3 6">Belongs to the DHNA family.</text>
</comment>
<dbReference type="CDD" id="cd00534">
    <property type="entry name" value="DHNA_DHNTPE"/>
    <property type="match status" value="1"/>
</dbReference>
<dbReference type="EC" id="4.1.2.25" evidence="6"/>
<organism evidence="8 9">
    <name type="scientific">Brooklawnia propionicigenes</name>
    <dbReference type="NCBI Taxonomy" id="3041175"/>
    <lineage>
        <taxon>Bacteria</taxon>
        <taxon>Bacillati</taxon>
        <taxon>Actinomycetota</taxon>
        <taxon>Actinomycetes</taxon>
        <taxon>Propionibacteriales</taxon>
        <taxon>Propionibacteriaceae</taxon>
        <taxon>Brooklawnia</taxon>
    </lineage>
</organism>
<dbReference type="NCBIfam" id="TIGR00526">
    <property type="entry name" value="folB_dom"/>
    <property type="match status" value="1"/>
</dbReference>
<dbReference type="SUPFAM" id="SSF55620">
    <property type="entry name" value="Tetrahydrobiopterin biosynthesis enzymes-like"/>
    <property type="match status" value="1"/>
</dbReference>
<dbReference type="InterPro" id="IPR043133">
    <property type="entry name" value="GTP-CH-I_C/QueF"/>
</dbReference>
<evidence type="ECO:0000256" key="6">
    <source>
        <dbReference type="RuleBase" id="RU362079"/>
    </source>
</evidence>